<gene>
    <name evidence="1" type="ORF">BIW11_07094</name>
</gene>
<dbReference type="Proteomes" id="UP000192247">
    <property type="component" value="Unassembled WGS sequence"/>
</dbReference>
<proteinExistence type="predicted"/>
<reference evidence="1 2" key="1">
    <citation type="journal article" date="2017" name="Gigascience">
        <title>Draft genome of the honey bee ectoparasitic mite, Tropilaelaps mercedesae, is shaped by the parasitic life history.</title>
        <authorList>
            <person name="Dong X."/>
            <person name="Armstrong S.D."/>
            <person name="Xia D."/>
            <person name="Makepeace B.L."/>
            <person name="Darby A.C."/>
            <person name="Kadowaki T."/>
        </authorList>
    </citation>
    <scope>NUCLEOTIDE SEQUENCE [LARGE SCALE GENOMIC DNA]</scope>
    <source>
        <strain evidence="1">Wuxi-XJTLU</strain>
    </source>
</reference>
<accession>A0A1V9XVJ7</accession>
<dbReference type="InParanoid" id="A0A1V9XVJ7"/>
<evidence type="ECO:0000313" key="2">
    <source>
        <dbReference type="Proteomes" id="UP000192247"/>
    </source>
</evidence>
<comment type="caution">
    <text evidence="1">The sequence shown here is derived from an EMBL/GenBank/DDBJ whole genome shotgun (WGS) entry which is preliminary data.</text>
</comment>
<dbReference type="AlphaFoldDB" id="A0A1V9XVJ7"/>
<keyword evidence="2" id="KW-1185">Reference proteome</keyword>
<sequence length="98" mass="11846">MLNTTPTENLNHDYLQQLFQRHIERMKYKERLNNEMVHTEIKKDECPMYSEAQAKWEETMKERLQGLSDVLGYPTTRVRENSVEKYSILALWDKHCEL</sequence>
<evidence type="ECO:0000313" key="1">
    <source>
        <dbReference type="EMBL" id="OQR77443.1"/>
    </source>
</evidence>
<organism evidence="1 2">
    <name type="scientific">Tropilaelaps mercedesae</name>
    <dbReference type="NCBI Taxonomy" id="418985"/>
    <lineage>
        <taxon>Eukaryota</taxon>
        <taxon>Metazoa</taxon>
        <taxon>Ecdysozoa</taxon>
        <taxon>Arthropoda</taxon>
        <taxon>Chelicerata</taxon>
        <taxon>Arachnida</taxon>
        <taxon>Acari</taxon>
        <taxon>Parasitiformes</taxon>
        <taxon>Mesostigmata</taxon>
        <taxon>Gamasina</taxon>
        <taxon>Dermanyssoidea</taxon>
        <taxon>Laelapidae</taxon>
        <taxon>Tropilaelaps</taxon>
    </lineage>
</organism>
<protein>
    <submittedName>
        <fullName evidence="1">Uncharacterized protein</fullName>
    </submittedName>
</protein>
<feature type="non-terminal residue" evidence="1">
    <location>
        <position position="98"/>
    </location>
</feature>
<dbReference type="EMBL" id="MNPL01003544">
    <property type="protein sequence ID" value="OQR77443.1"/>
    <property type="molecule type" value="Genomic_DNA"/>
</dbReference>
<name>A0A1V9XVJ7_9ACAR</name>